<protein>
    <submittedName>
        <fullName evidence="1">Uncharacterized protein</fullName>
    </submittedName>
</protein>
<accession>A0ABW1ZS82</accession>
<dbReference type="Proteomes" id="UP001596317">
    <property type="component" value="Unassembled WGS sequence"/>
</dbReference>
<reference evidence="2" key="1">
    <citation type="journal article" date="2019" name="Int. J. Syst. Evol. Microbiol.">
        <title>The Global Catalogue of Microorganisms (GCM) 10K type strain sequencing project: providing services to taxonomists for standard genome sequencing and annotation.</title>
        <authorList>
            <consortium name="The Broad Institute Genomics Platform"/>
            <consortium name="The Broad Institute Genome Sequencing Center for Infectious Disease"/>
            <person name="Wu L."/>
            <person name="Ma J."/>
        </authorList>
    </citation>
    <scope>NUCLEOTIDE SEQUENCE [LARGE SCALE GENOMIC DNA]</scope>
    <source>
        <strain evidence="2">CCUG 63830</strain>
    </source>
</reference>
<evidence type="ECO:0000313" key="1">
    <source>
        <dbReference type="EMBL" id="MFC6663359.1"/>
    </source>
</evidence>
<keyword evidence="2" id="KW-1185">Reference proteome</keyword>
<gene>
    <name evidence="1" type="ORF">ACFP90_25315</name>
</gene>
<dbReference type="EMBL" id="JBHSWB010000003">
    <property type="protein sequence ID" value="MFC6663359.1"/>
    <property type="molecule type" value="Genomic_DNA"/>
</dbReference>
<dbReference type="RefSeq" id="WP_380059155.1">
    <property type="nucleotide sequence ID" value="NZ_JBHSWB010000003.1"/>
</dbReference>
<evidence type="ECO:0000313" key="2">
    <source>
        <dbReference type="Proteomes" id="UP001596317"/>
    </source>
</evidence>
<name>A0ABW1ZS82_9DEIO</name>
<proteinExistence type="predicted"/>
<comment type="caution">
    <text evidence="1">The sequence shown here is derived from an EMBL/GenBank/DDBJ whole genome shotgun (WGS) entry which is preliminary data.</text>
</comment>
<organism evidence="1 2">
    <name type="scientific">Deinococcus multiflagellatus</name>
    <dbReference type="NCBI Taxonomy" id="1656887"/>
    <lineage>
        <taxon>Bacteria</taxon>
        <taxon>Thermotogati</taxon>
        <taxon>Deinococcota</taxon>
        <taxon>Deinococci</taxon>
        <taxon>Deinococcales</taxon>
        <taxon>Deinococcaceae</taxon>
        <taxon>Deinococcus</taxon>
    </lineage>
</organism>
<sequence>MLQTLVGAGLVVLIELEPLGDEAVGDLVAQLELPGGEQLAGRLARFTGGNPLLLLETARSLHEAQARTGTLPGTLPLPEKASAVISSRLSRLSGPALHAARAAAVLQSDFDLETVAEVLRAPLLEVAAAWEELEAAQIVQGEGFAHDLVAETLRQDTPRGCAGCCTARRPAP</sequence>